<evidence type="ECO:0000313" key="3">
    <source>
        <dbReference type="Proteomes" id="UP001500363"/>
    </source>
</evidence>
<dbReference type="Pfam" id="PF26343">
    <property type="entry name" value="VapC50_C"/>
    <property type="match status" value="1"/>
</dbReference>
<comment type="caution">
    <text evidence="2">The sequence shown here is derived from an EMBL/GenBank/DDBJ whole genome shotgun (WGS) entry which is preliminary data.</text>
</comment>
<dbReference type="RefSeq" id="WP_344178916.1">
    <property type="nucleotide sequence ID" value="NZ_BAAANC010000003.1"/>
</dbReference>
<gene>
    <name evidence="2" type="ORF">GCM10009741_53410</name>
</gene>
<name>A0ABN2BMP2_9ACTN</name>
<organism evidence="2 3">
    <name type="scientific">Kribbella lupini</name>
    <dbReference type="NCBI Taxonomy" id="291602"/>
    <lineage>
        <taxon>Bacteria</taxon>
        <taxon>Bacillati</taxon>
        <taxon>Actinomycetota</taxon>
        <taxon>Actinomycetes</taxon>
        <taxon>Propionibacteriales</taxon>
        <taxon>Kribbellaceae</taxon>
        <taxon>Kribbella</taxon>
    </lineage>
</organism>
<protein>
    <submittedName>
        <fullName evidence="2">PIN domain-containing protein</fullName>
    </submittedName>
</protein>
<reference evidence="2 3" key="1">
    <citation type="journal article" date="2019" name="Int. J. Syst. Evol. Microbiol.">
        <title>The Global Catalogue of Microorganisms (GCM) 10K type strain sequencing project: providing services to taxonomists for standard genome sequencing and annotation.</title>
        <authorList>
            <consortium name="The Broad Institute Genomics Platform"/>
            <consortium name="The Broad Institute Genome Sequencing Center for Infectious Disease"/>
            <person name="Wu L."/>
            <person name="Ma J."/>
        </authorList>
    </citation>
    <scope>NUCLEOTIDE SEQUENCE [LARGE SCALE GENOMIC DNA]</scope>
    <source>
        <strain evidence="2 3">JCM 14303</strain>
    </source>
</reference>
<evidence type="ECO:0000259" key="1">
    <source>
        <dbReference type="Pfam" id="PF26343"/>
    </source>
</evidence>
<keyword evidence="3" id="KW-1185">Reference proteome</keyword>
<dbReference type="Proteomes" id="UP001500363">
    <property type="component" value="Unassembled WGS sequence"/>
</dbReference>
<dbReference type="EMBL" id="BAAANC010000003">
    <property type="protein sequence ID" value="GAA1543464.1"/>
    <property type="molecule type" value="Genomic_DNA"/>
</dbReference>
<feature type="domain" description="VapC50 C-terminal" evidence="1">
    <location>
        <begin position="133"/>
        <end position="182"/>
    </location>
</feature>
<accession>A0ABN2BMP2</accession>
<proteinExistence type="predicted"/>
<sequence>MAALDACVLIPPGVRDLLLSCAHESVFRPVWQDEILDEVRRNSVKLLIERSQLSEQEATAAVKHTVAQMRRAFPDACVPSELWIPLVSDMTCHQKDRHVLAVSVGAEATHLVTDNTRDFPVASRPAGLAVLKPDRFMLERMAAVPDLVLEAVEGMSNRMKHPRKTPAELAAYMANGQHLRRFGLQLGEKLAGA</sequence>
<evidence type="ECO:0000313" key="2">
    <source>
        <dbReference type="EMBL" id="GAA1543464.1"/>
    </source>
</evidence>
<dbReference type="InterPro" id="IPR058652">
    <property type="entry name" value="VapC50_C"/>
</dbReference>